<dbReference type="Proteomes" id="UP000664534">
    <property type="component" value="Unassembled WGS sequence"/>
</dbReference>
<organism evidence="2 3">
    <name type="scientific">Imshaugia aleurites</name>
    <dbReference type="NCBI Taxonomy" id="172621"/>
    <lineage>
        <taxon>Eukaryota</taxon>
        <taxon>Fungi</taxon>
        <taxon>Dikarya</taxon>
        <taxon>Ascomycota</taxon>
        <taxon>Pezizomycotina</taxon>
        <taxon>Lecanoromycetes</taxon>
        <taxon>OSLEUM clade</taxon>
        <taxon>Lecanoromycetidae</taxon>
        <taxon>Lecanorales</taxon>
        <taxon>Lecanorineae</taxon>
        <taxon>Parmeliaceae</taxon>
        <taxon>Imshaugia</taxon>
    </lineage>
</organism>
<name>A0A8H3FJ34_9LECA</name>
<gene>
    <name evidence="2" type="ORF">IMSHALPRED_006168</name>
</gene>
<proteinExistence type="predicted"/>
<dbReference type="EMBL" id="CAJPDT010000036">
    <property type="protein sequence ID" value="CAF9924374.1"/>
    <property type="molecule type" value="Genomic_DNA"/>
</dbReference>
<accession>A0A8H3FJ34</accession>
<keyword evidence="3" id="KW-1185">Reference proteome</keyword>
<sequence>MDNQQNQAFRPKTDYTTDDPKSQTSQAREESSAGGLGGIGDKLSSVAGGSTEGSGDSQSLFDKGISYLQQSVTGQKGQTNETEAKGDTSHHAAVDEAHPEKISEFLRDQNRSTTEEEK</sequence>
<evidence type="ECO:0000313" key="2">
    <source>
        <dbReference type="EMBL" id="CAF9924374.1"/>
    </source>
</evidence>
<evidence type="ECO:0000313" key="3">
    <source>
        <dbReference type="Proteomes" id="UP000664534"/>
    </source>
</evidence>
<dbReference type="AlphaFoldDB" id="A0A8H3FJ34"/>
<feature type="compositionally biased region" description="Polar residues" evidence="1">
    <location>
        <begin position="67"/>
        <end position="81"/>
    </location>
</feature>
<dbReference type="OrthoDB" id="3050608at2759"/>
<protein>
    <submittedName>
        <fullName evidence="2">Uncharacterized protein</fullName>
    </submittedName>
</protein>
<feature type="region of interest" description="Disordered" evidence="1">
    <location>
        <begin position="1"/>
        <end position="118"/>
    </location>
</feature>
<reference evidence="2" key="1">
    <citation type="submission" date="2021-03" db="EMBL/GenBank/DDBJ databases">
        <authorList>
            <person name="Tagirdzhanova G."/>
        </authorList>
    </citation>
    <scope>NUCLEOTIDE SEQUENCE</scope>
</reference>
<feature type="compositionally biased region" description="Basic and acidic residues" evidence="1">
    <location>
        <begin position="11"/>
        <end position="31"/>
    </location>
</feature>
<comment type="caution">
    <text evidence="2">The sequence shown here is derived from an EMBL/GenBank/DDBJ whole genome shotgun (WGS) entry which is preliminary data.</text>
</comment>
<feature type="compositionally biased region" description="Basic and acidic residues" evidence="1">
    <location>
        <begin position="82"/>
        <end position="118"/>
    </location>
</feature>
<evidence type="ECO:0000256" key="1">
    <source>
        <dbReference type="SAM" id="MobiDB-lite"/>
    </source>
</evidence>